<evidence type="ECO:0000256" key="3">
    <source>
        <dbReference type="ARBA" id="ARBA00023014"/>
    </source>
</evidence>
<dbReference type="PROSITE" id="PS00198">
    <property type="entry name" value="4FE4S_FER_1"/>
    <property type="match status" value="2"/>
</dbReference>
<dbReference type="InterPro" id="IPR017896">
    <property type="entry name" value="4Fe4S_Fe-S-bd"/>
</dbReference>
<evidence type="ECO:0000256" key="2">
    <source>
        <dbReference type="ARBA" id="ARBA00023004"/>
    </source>
</evidence>
<keyword evidence="1" id="KW-0479">Metal-binding</keyword>
<keyword evidence="2" id="KW-0408">Iron</keyword>
<keyword evidence="3" id="KW-0411">Iron-sulfur</keyword>
<evidence type="ECO:0000313" key="5">
    <source>
        <dbReference type="EMBL" id="RKX71068.1"/>
    </source>
</evidence>
<dbReference type="Pfam" id="PF04432">
    <property type="entry name" value="FrhB_FdhB_C"/>
    <property type="match status" value="1"/>
</dbReference>
<dbReference type="AlphaFoldDB" id="A0A660SJT2"/>
<gene>
    <name evidence="5" type="ORF">DRP53_02770</name>
</gene>
<feature type="domain" description="4Fe-4S ferredoxin-type" evidence="4">
    <location>
        <begin position="214"/>
        <end position="235"/>
    </location>
</feature>
<dbReference type="Gene3D" id="1.10.1060.10">
    <property type="entry name" value="Alpha-helical ferredoxin"/>
    <property type="match status" value="1"/>
</dbReference>
<reference evidence="5 6" key="1">
    <citation type="submission" date="2018-06" db="EMBL/GenBank/DDBJ databases">
        <title>Extensive metabolic versatility and redundancy in microbially diverse, dynamic hydrothermal sediments.</title>
        <authorList>
            <person name="Dombrowski N."/>
            <person name="Teske A."/>
            <person name="Baker B.J."/>
        </authorList>
    </citation>
    <scope>NUCLEOTIDE SEQUENCE [LARGE SCALE GENOMIC DNA]</scope>
    <source>
        <strain evidence="5">B36_G15</strain>
    </source>
</reference>
<dbReference type="EMBL" id="QNBE01000018">
    <property type="protein sequence ID" value="RKX71068.1"/>
    <property type="molecule type" value="Genomic_DNA"/>
</dbReference>
<dbReference type="InterPro" id="IPR007525">
    <property type="entry name" value="FrhB_FdhB_C"/>
</dbReference>
<dbReference type="Pfam" id="PF12838">
    <property type="entry name" value="Fer4_7"/>
    <property type="match status" value="1"/>
</dbReference>
<evidence type="ECO:0000256" key="1">
    <source>
        <dbReference type="ARBA" id="ARBA00022723"/>
    </source>
</evidence>
<evidence type="ECO:0000313" key="6">
    <source>
        <dbReference type="Proteomes" id="UP000268469"/>
    </source>
</evidence>
<dbReference type="SUPFAM" id="SSF46548">
    <property type="entry name" value="alpha-helical ferredoxin"/>
    <property type="match status" value="1"/>
</dbReference>
<sequence>MKAIRINQPFNESLRELLRSLLEKGKVGAVFALTRIGSGYSYTLITDPKLLDQITPIDPYMPVGGGKMLSRLTMIEPLTQPIAAVIRPCELRSLYELVKLEQANLDNLLIISLTCPGVRPIRGLATDRGETLRECCQICDRFIPEKSDLTLLCAGEDGNVSTILINTEQGERFLEGLPFDYVEAELKVPEGLKESRKKKRQETFSRLKPEDLGMEGLINIFGRCIGCHACGRACPICYCNLCYFDSEESESHPKELATDLELKGALRLPTNTIFYHLGRMIHVSLSCVGCGMCSDVCPVEIPVGTIFTRIAESGQKLFDYIPGRDLEEKLPTSTFKIEELKDLGEA</sequence>
<dbReference type="GO" id="GO:0051536">
    <property type="term" value="F:iron-sulfur cluster binding"/>
    <property type="evidence" value="ECO:0007669"/>
    <property type="project" value="UniProtKB-KW"/>
</dbReference>
<dbReference type="InterPro" id="IPR017900">
    <property type="entry name" value="4Fe4S_Fe_S_CS"/>
</dbReference>
<name>A0A660SJT2_UNCW3</name>
<dbReference type="InterPro" id="IPR009051">
    <property type="entry name" value="Helical_ferredxn"/>
</dbReference>
<protein>
    <submittedName>
        <fullName evidence="5">Coenzyme F420 hydrogenase</fullName>
    </submittedName>
</protein>
<dbReference type="GO" id="GO:0046872">
    <property type="term" value="F:metal ion binding"/>
    <property type="evidence" value="ECO:0007669"/>
    <property type="project" value="UniProtKB-KW"/>
</dbReference>
<comment type="caution">
    <text evidence="5">The sequence shown here is derived from an EMBL/GenBank/DDBJ whole genome shotgun (WGS) entry which is preliminary data.</text>
</comment>
<accession>A0A660SJT2</accession>
<feature type="domain" description="4Fe-4S ferredoxin-type" evidence="4">
    <location>
        <begin position="278"/>
        <end position="307"/>
    </location>
</feature>
<dbReference type="PROSITE" id="PS51379">
    <property type="entry name" value="4FE4S_FER_2"/>
    <property type="match status" value="2"/>
</dbReference>
<dbReference type="Proteomes" id="UP000268469">
    <property type="component" value="Unassembled WGS sequence"/>
</dbReference>
<proteinExistence type="predicted"/>
<organism evidence="5 6">
    <name type="scientific">candidate division WOR-3 bacterium</name>
    <dbReference type="NCBI Taxonomy" id="2052148"/>
    <lineage>
        <taxon>Bacteria</taxon>
        <taxon>Bacteria division WOR-3</taxon>
    </lineage>
</organism>
<evidence type="ECO:0000259" key="4">
    <source>
        <dbReference type="PROSITE" id="PS51379"/>
    </source>
</evidence>